<name>A0A8J5FNR6_ZINOF</name>
<keyword evidence="1" id="KW-0863">Zinc-finger</keyword>
<dbReference type="PROSITE" id="PS50089">
    <property type="entry name" value="ZF_RING_2"/>
    <property type="match status" value="1"/>
</dbReference>
<keyword evidence="6" id="KW-1185">Reference proteome</keyword>
<dbReference type="GO" id="GO:0008270">
    <property type="term" value="F:zinc ion binding"/>
    <property type="evidence" value="ECO:0007669"/>
    <property type="project" value="UniProtKB-KW"/>
</dbReference>
<dbReference type="PANTHER" id="PTHR13198:SF4">
    <property type="entry name" value="E3 UBIQUITIN-PROTEIN LIGASE RNF25"/>
    <property type="match status" value="1"/>
</dbReference>
<proteinExistence type="predicted"/>
<feature type="region of interest" description="Disordered" evidence="2">
    <location>
        <begin position="293"/>
        <end position="370"/>
    </location>
</feature>
<accession>A0A8J5FNR6</accession>
<dbReference type="FunFam" id="3.30.40.10:FF:000914">
    <property type="entry name" value="RWD domain-containing protein"/>
    <property type="match status" value="1"/>
</dbReference>
<gene>
    <name evidence="5" type="ORF">ZIOFF_047884</name>
</gene>
<reference evidence="5 6" key="1">
    <citation type="submission" date="2020-08" db="EMBL/GenBank/DDBJ databases">
        <title>Plant Genome Project.</title>
        <authorList>
            <person name="Zhang R.-G."/>
        </authorList>
    </citation>
    <scope>NUCLEOTIDE SEQUENCE [LARGE SCALE GENOMIC DNA]</scope>
    <source>
        <tissue evidence="5">Rhizome</tissue>
    </source>
</reference>
<sequence>MAEEDDVRLEVEAVLAVYGGDCRVIREFPPHLAVHIRPRTADDSSQQFVEVILGIKSTTQYPSVPPHIYIIDEKGLDESRQAYLITGVQNKAIELRSCSMLVALCEEAVDLLSNMNHPEGNCPLCLYPLVAEDQSDSTMPFMKLMSCYHCFHNECIIGWWKWLQTEDSEAIAEISSSNPQRKRDTFGVSVEMNQLKGTCPVCRKIFDEKDIVHVHEYPETDSLSSGFAGIEVDEDTSLLLHSESENNRRRHFETLLKLQSDKNGLIQPKKDLAILPGMYLPEVAMVPITSAASSAEPPTIPPTASAGTSNKPGKDDDHEIKEKESRNSANKVTTSKRKTAIARKGGKYNPRPHQANKQQWVRKGFNTFEQ</sequence>
<feature type="compositionally biased region" description="Basic residues" evidence="2">
    <location>
        <begin position="334"/>
        <end position="346"/>
    </location>
</feature>
<evidence type="ECO:0000256" key="2">
    <source>
        <dbReference type="SAM" id="MobiDB-lite"/>
    </source>
</evidence>
<dbReference type="InterPro" id="IPR001841">
    <property type="entry name" value="Znf_RING"/>
</dbReference>
<dbReference type="SMART" id="SM00184">
    <property type="entry name" value="RING"/>
    <property type="match status" value="1"/>
</dbReference>
<dbReference type="InterPro" id="IPR039133">
    <property type="entry name" value="RNF25"/>
</dbReference>
<dbReference type="PROSITE" id="PS50908">
    <property type="entry name" value="RWD"/>
    <property type="match status" value="1"/>
</dbReference>
<comment type="caution">
    <text evidence="5">The sequence shown here is derived from an EMBL/GenBank/DDBJ whole genome shotgun (WGS) entry which is preliminary data.</text>
</comment>
<evidence type="ECO:0000259" key="3">
    <source>
        <dbReference type="PROSITE" id="PS50089"/>
    </source>
</evidence>
<dbReference type="AlphaFoldDB" id="A0A8J5FNR6"/>
<dbReference type="EMBL" id="JACMSC010000013">
    <property type="protein sequence ID" value="KAG6492913.1"/>
    <property type="molecule type" value="Genomic_DNA"/>
</dbReference>
<feature type="compositionally biased region" description="Basic and acidic residues" evidence="2">
    <location>
        <begin position="312"/>
        <end position="326"/>
    </location>
</feature>
<feature type="domain" description="RWD" evidence="4">
    <location>
        <begin position="9"/>
        <end position="115"/>
    </location>
</feature>
<keyword evidence="1" id="KW-0862">Zinc</keyword>
<organism evidence="5 6">
    <name type="scientific">Zingiber officinale</name>
    <name type="common">Ginger</name>
    <name type="synonym">Amomum zingiber</name>
    <dbReference type="NCBI Taxonomy" id="94328"/>
    <lineage>
        <taxon>Eukaryota</taxon>
        <taxon>Viridiplantae</taxon>
        <taxon>Streptophyta</taxon>
        <taxon>Embryophyta</taxon>
        <taxon>Tracheophyta</taxon>
        <taxon>Spermatophyta</taxon>
        <taxon>Magnoliopsida</taxon>
        <taxon>Liliopsida</taxon>
        <taxon>Zingiberales</taxon>
        <taxon>Zingiberaceae</taxon>
        <taxon>Zingiber</taxon>
    </lineage>
</organism>
<dbReference type="Pfam" id="PF05773">
    <property type="entry name" value="RWD"/>
    <property type="match status" value="1"/>
</dbReference>
<evidence type="ECO:0000256" key="1">
    <source>
        <dbReference type="PROSITE-ProRule" id="PRU00175"/>
    </source>
</evidence>
<dbReference type="GO" id="GO:0061630">
    <property type="term" value="F:ubiquitin protein ligase activity"/>
    <property type="evidence" value="ECO:0007669"/>
    <property type="project" value="InterPro"/>
</dbReference>
<evidence type="ECO:0000313" key="5">
    <source>
        <dbReference type="EMBL" id="KAG6492913.1"/>
    </source>
</evidence>
<evidence type="ECO:0000259" key="4">
    <source>
        <dbReference type="PROSITE" id="PS50908"/>
    </source>
</evidence>
<protein>
    <submittedName>
        <fullName evidence="5">Uncharacterized protein</fullName>
    </submittedName>
</protein>
<dbReference type="OrthoDB" id="432311at2759"/>
<feature type="domain" description="RING-type" evidence="3">
    <location>
        <begin position="122"/>
        <end position="203"/>
    </location>
</feature>
<dbReference type="SMART" id="SM00591">
    <property type="entry name" value="RWD"/>
    <property type="match status" value="1"/>
</dbReference>
<dbReference type="Proteomes" id="UP000734854">
    <property type="component" value="Unassembled WGS sequence"/>
</dbReference>
<dbReference type="PANTHER" id="PTHR13198">
    <property type="entry name" value="RING FINGER PROTEIN 25"/>
    <property type="match status" value="1"/>
</dbReference>
<dbReference type="CDD" id="cd23818">
    <property type="entry name" value="RWD_RNF25"/>
    <property type="match status" value="1"/>
</dbReference>
<dbReference type="GO" id="GO:0005634">
    <property type="term" value="C:nucleus"/>
    <property type="evidence" value="ECO:0007669"/>
    <property type="project" value="TreeGrafter"/>
</dbReference>
<evidence type="ECO:0000313" key="6">
    <source>
        <dbReference type="Proteomes" id="UP000734854"/>
    </source>
</evidence>
<keyword evidence="1" id="KW-0479">Metal-binding</keyword>
<dbReference type="InterPro" id="IPR006575">
    <property type="entry name" value="RWD_dom"/>
</dbReference>
<dbReference type="GO" id="GO:0016567">
    <property type="term" value="P:protein ubiquitination"/>
    <property type="evidence" value="ECO:0007669"/>
    <property type="project" value="TreeGrafter"/>
</dbReference>